<name>A0AAV4HIC8_9GAST</name>
<feature type="compositionally biased region" description="Basic and acidic residues" evidence="1">
    <location>
        <begin position="19"/>
        <end position="32"/>
    </location>
</feature>
<sequence length="113" mass="12809">MEEAFGVYVRTRRKLWKMKEHGKRGEKDDEGGGRIAAEEEGDDEDRGGCKAFCRFTDSPVHCSVLSRTSGNDMFIMLLAIMDSPVHCSLLFRISGNDMFIMLHAIFETFVLRG</sequence>
<evidence type="ECO:0000313" key="3">
    <source>
        <dbReference type="Proteomes" id="UP000762676"/>
    </source>
</evidence>
<dbReference type="EMBL" id="BMAT01005602">
    <property type="protein sequence ID" value="GFR96828.1"/>
    <property type="molecule type" value="Genomic_DNA"/>
</dbReference>
<evidence type="ECO:0000256" key="1">
    <source>
        <dbReference type="SAM" id="MobiDB-lite"/>
    </source>
</evidence>
<proteinExistence type="predicted"/>
<keyword evidence="3" id="KW-1185">Reference proteome</keyword>
<gene>
    <name evidence="2" type="ORF">ElyMa_002730500</name>
</gene>
<accession>A0AAV4HIC8</accession>
<comment type="caution">
    <text evidence="2">The sequence shown here is derived from an EMBL/GenBank/DDBJ whole genome shotgun (WGS) entry which is preliminary data.</text>
</comment>
<dbReference type="AlphaFoldDB" id="A0AAV4HIC8"/>
<organism evidence="2 3">
    <name type="scientific">Elysia marginata</name>
    <dbReference type="NCBI Taxonomy" id="1093978"/>
    <lineage>
        <taxon>Eukaryota</taxon>
        <taxon>Metazoa</taxon>
        <taxon>Spiralia</taxon>
        <taxon>Lophotrochozoa</taxon>
        <taxon>Mollusca</taxon>
        <taxon>Gastropoda</taxon>
        <taxon>Heterobranchia</taxon>
        <taxon>Euthyneura</taxon>
        <taxon>Panpulmonata</taxon>
        <taxon>Sacoglossa</taxon>
        <taxon>Placobranchoidea</taxon>
        <taxon>Plakobranchidae</taxon>
        <taxon>Elysia</taxon>
    </lineage>
</organism>
<reference evidence="2 3" key="1">
    <citation type="journal article" date="2021" name="Elife">
        <title>Chloroplast acquisition without the gene transfer in kleptoplastic sea slugs, Plakobranchus ocellatus.</title>
        <authorList>
            <person name="Maeda T."/>
            <person name="Takahashi S."/>
            <person name="Yoshida T."/>
            <person name="Shimamura S."/>
            <person name="Takaki Y."/>
            <person name="Nagai Y."/>
            <person name="Toyoda A."/>
            <person name="Suzuki Y."/>
            <person name="Arimoto A."/>
            <person name="Ishii H."/>
            <person name="Satoh N."/>
            <person name="Nishiyama T."/>
            <person name="Hasebe M."/>
            <person name="Maruyama T."/>
            <person name="Minagawa J."/>
            <person name="Obokata J."/>
            <person name="Shigenobu S."/>
        </authorList>
    </citation>
    <scope>NUCLEOTIDE SEQUENCE [LARGE SCALE GENOMIC DNA]</scope>
</reference>
<dbReference type="Proteomes" id="UP000762676">
    <property type="component" value="Unassembled WGS sequence"/>
</dbReference>
<protein>
    <submittedName>
        <fullName evidence="2">Uncharacterized protein</fullName>
    </submittedName>
</protein>
<evidence type="ECO:0000313" key="2">
    <source>
        <dbReference type="EMBL" id="GFR96828.1"/>
    </source>
</evidence>
<feature type="region of interest" description="Disordered" evidence="1">
    <location>
        <begin position="19"/>
        <end position="45"/>
    </location>
</feature>